<name>A0A154P2K7_DUFNO</name>
<evidence type="ECO:0000256" key="1">
    <source>
        <dbReference type="ARBA" id="ARBA00001971"/>
    </source>
</evidence>
<dbReference type="Proteomes" id="UP000076502">
    <property type="component" value="Unassembled WGS sequence"/>
</dbReference>
<evidence type="ECO:0000256" key="5">
    <source>
        <dbReference type="ARBA" id="ARBA00022617"/>
    </source>
</evidence>
<evidence type="ECO:0000256" key="7">
    <source>
        <dbReference type="ARBA" id="ARBA00022824"/>
    </source>
</evidence>
<evidence type="ECO:0000256" key="14">
    <source>
        <dbReference type="RuleBase" id="RU000461"/>
    </source>
</evidence>
<dbReference type="PRINTS" id="PR00385">
    <property type="entry name" value="P450"/>
</dbReference>
<dbReference type="STRING" id="178035.A0A154P2K7"/>
<evidence type="ECO:0000256" key="3">
    <source>
        <dbReference type="ARBA" id="ARBA00004406"/>
    </source>
</evidence>
<evidence type="ECO:0000256" key="10">
    <source>
        <dbReference type="ARBA" id="ARBA00023004"/>
    </source>
</evidence>
<proteinExistence type="inferred from homology"/>
<evidence type="ECO:0000256" key="2">
    <source>
        <dbReference type="ARBA" id="ARBA00004174"/>
    </source>
</evidence>
<dbReference type="SUPFAM" id="SSF48264">
    <property type="entry name" value="Cytochrome P450"/>
    <property type="match status" value="1"/>
</dbReference>
<keyword evidence="5 13" id="KW-0349">Heme</keyword>
<keyword evidence="9 14" id="KW-0560">Oxidoreductase</keyword>
<dbReference type="InterPro" id="IPR050476">
    <property type="entry name" value="Insect_CytP450_Detox"/>
</dbReference>
<evidence type="ECO:0000313" key="15">
    <source>
        <dbReference type="EMBL" id="KZC05574.1"/>
    </source>
</evidence>
<keyword evidence="12" id="KW-0472">Membrane</keyword>
<keyword evidence="11 14" id="KW-0503">Monooxygenase</keyword>
<accession>A0A154P2K7</accession>
<evidence type="ECO:0000256" key="6">
    <source>
        <dbReference type="ARBA" id="ARBA00022723"/>
    </source>
</evidence>
<evidence type="ECO:0000256" key="9">
    <source>
        <dbReference type="ARBA" id="ARBA00023002"/>
    </source>
</evidence>
<keyword evidence="16" id="KW-1185">Reference proteome</keyword>
<dbReference type="GO" id="GO:0005506">
    <property type="term" value="F:iron ion binding"/>
    <property type="evidence" value="ECO:0007669"/>
    <property type="project" value="InterPro"/>
</dbReference>
<dbReference type="CDD" id="cd11056">
    <property type="entry name" value="CYP6-like"/>
    <property type="match status" value="1"/>
</dbReference>
<dbReference type="PROSITE" id="PS00086">
    <property type="entry name" value="CYTOCHROME_P450"/>
    <property type="match status" value="1"/>
</dbReference>
<evidence type="ECO:0000256" key="4">
    <source>
        <dbReference type="ARBA" id="ARBA00010617"/>
    </source>
</evidence>
<keyword evidence="6 13" id="KW-0479">Metal-binding</keyword>
<keyword evidence="7" id="KW-0256">Endoplasmic reticulum</keyword>
<keyword evidence="8" id="KW-0492">Microsome</keyword>
<dbReference type="InterPro" id="IPR001128">
    <property type="entry name" value="Cyt_P450"/>
</dbReference>
<dbReference type="AlphaFoldDB" id="A0A154P2K7"/>
<keyword evidence="10 13" id="KW-0408">Iron</keyword>
<dbReference type="GO" id="GO:0020037">
    <property type="term" value="F:heme binding"/>
    <property type="evidence" value="ECO:0007669"/>
    <property type="project" value="InterPro"/>
</dbReference>
<dbReference type="Gene3D" id="1.10.630.10">
    <property type="entry name" value="Cytochrome P450"/>
    <property type="match status" value="1"/>
</dbReference>
<dbReference type="EMBL" id="KQ434796">
    <property type="protein sequence ID" value="KZC05574.1"/>
    <property type="molecule type" value="Genomic_DNA"/>
</dbReference>
<sequence length="468" mass="53706">MPSLLQKLYDLHPDAKYVGFYDFANPVVLLRDTDIIKSITVKNFETFSEHRSFADKKLDPLLGGMLFLLTGNEWKETRTQLTPIFTSSKLKGMFSLMSDVAIRFTDYLYKKSEKEQELEIKIWFTRYTNDLIASCVFGVGVNSIKDPKNPLYVNGTIATRMTGTLRFLQIHTLRRWRWLARLLNVKLIPNYRSKFFEDLIEDTMNHRDTKGIYRPDMLQFLMETKKKSQAEGHSSTIDVPCHAFSFFFGGYDTVASQASLTVYNLATHPEIQERLQQEIDQVLEKTQGQVTYDTILGMEYLDAVLNEAMRLHPTSIVLDRTCAKDFELPPALPGHKPFTIKKGMSVWIPIRAVQNDPKNYEDPDKYNPERFLQDGKKIVSSNKFFPFGAGPRGCIGSRFAVIEMKILLFHVYARLTIRPCSKTNIPFKVSKNALVLTSENGFWMNVKPREHVSPFLNSAVSNGTSKTE</sequence>
<comment type="cofactor">
    <cofactor evidence="1 13">
        <name>heme</name>
        <dbReference type="ChEBI" id="CHEBI:30413"/>
    </cofactor>
</comment>
<organism evidence="15 16">
    <name type="scientific">Dufourea novaeangliae</name>
    <name type="common">Sweat bee</name>
    <dbReference type="NCBI Taxonomy" id="178035"/>
    <lineage>
        <taxon>Eukaryota</taxon>
        <taxon>Metazoa</taxon>
        <taxon>Ecdysozoa</taxon>
        <taxon>Arthropoda</taxon>
        <taxon>Hexapoda</taxon>
        <taxon>Insecta</taxon>
        <taxon>Pterygota</taxon>
        <taxon>Neoptera</taxon>
        <taxon>Endopterygota</taxon>
        <taxon>Hymenoptera</taxon>
        <taxon>Apocrita</taxon>
        <taxon>Aculeata</taxon>
        <taxon>Apoidea</taxon>
        <taxon>Anthophila</taxon>
        <taxon>Halictidae</taxon>
        <taxon>Rophitinae</taxon>
        <taxon>Dufourea</taxon>
    </lineage>
</organism>
<evidence type="ECO:0000256" key="13">
    <source>
        <dbReference type="PIRSR" id="PIRSR602401-1"/>
    </source>
</evidence>
<dbReference type="GO" id="GO:0005789">
    <property type="term" value="C:endoplasmic reticulum membrane"/>
    <property type="evidence" value="ECO:0007669"/>
    <property type="project" value="UniProtKB-SubCell"/>
</dbReference>
<evidence type="ECO:0000256" key="11">
    <source>
        <dbReference type="ARBA" id="ARBA00023033"/>
    </source>
</evidence>
<dbReference type="Pfam" id="PF00067">
    <property type="entry name" value="p450"/>
    <property type="match status" value="1"/>
</dbReference>
<dbReference type="PANTHER" id="PTHR24292">
    <property type="entry name" value="CYTOCHROME P450"/>
    <property type="match status" value="1"/>
</dbReference>
<evidence type="ECO:0000256" key="12">
    <source>
        <dbReference type="ARBA" id="ARBA00023136"/>
    </source>
</evidence>
<comment type="subcellular location">
    <subcellularLocation>
        <location evidence="3">Endoplasmic reticulum membrane</location>
        <topology evidence="3">Peripheral membrane protein</topology>
    </subcellularLocation>
    <subcellularLocation>
        <location evidence="2">Microsome membrane</location>
        <topology evidence="2">Peripheral membrane protein</topology>
    </subcellularLocation>
</comment>
<dbReference type="InterPro" id="IPR002401">
    <property type="entry name" value="Cyt_P450_E_grp-I"/>
</dbReference>
<comment type="similarity">
    <text evidence="4 14">Belongs to the cytochrome P450 family.</text>
</comment>
<evidence type="ECO:0000256" key="8">
    <source>
        <dbReference type="ARBA" id="ARBA00022848"/>
    </source>
</evidence>
<feature type="binding site" description="axial binding residue" evidence="13">
    <location>
        <position position="394"/>
    </location>
    <ligand>
        <name>heme</name>
        <dbReference type="ChEBI" id="CHEBI:30413"/>
    </ligand>
    <ligandPart>
        <name>Fe</name>
        <dbReference type="ChEBI" id="CHEBI:18248"/>
    </ligandPart>
</feature>
<dbReference type="GO" id="GO:0004497">
    <property type="term" value="F:monooxygenase activity"/>
    <property type="evidence" value="ECO:0007669"/>
    <property type="project" value="UniProtKB-KW"/>
</dbReference>
<dbReference type="GO" id="GO:0016705">
    <property type="term" value="F:oxidoreductase activity, acting on paired donors, with incorporation or reduction of molecular oxygen"/>
    <property type="evidence" value="ECO:0007669"/>
    <property type="project" value="InterPro"/>
</dbReference>
<protein>
    <submittedName>
        <fullName evidence="15">Cytochrome P450 9e2</fullName>
    </submittedName>
</protein>
<dbReference type="PANTHER" id="PTHR24292:SF54">
    <property type="entry name" value="CYP9F3-RELATED"/>
    <property type="match status" value="1"/>
</dbReference>
<evidence type="ECO:0000313" key="16">
    <source>
        <dbReference type="Proteomes" id="UP000076502"/>
    </source>
</evidence>
<dbReference type="PRINTS" id="PR00463">
    <property type="entry name" value="EP450I"/>
</dbReference>
<gene>
    <name evidence="15" type="ORF">WN55_04514</name>
</gene>
<dbReference type="InterPro" id="IPR036396">
    <property type="entry name" value="Cyt_P450_sf"/>
</dbReference>
<dbReference type="FunFam" id="1.10.630.10:FF:000042">
    <property type="entry name" value="Cytochrome P450"/>
    <property type="match status" value="1"/>
</dbReference>
<dbReference type="InterPro" id="IPR017972">
    <property type="entry name" value="Cyt_P450_CS"/>
</dbReference>
<dbReference type="OrthoDB" id="2789670at2759"/>
<reference evidence="15 16" key="1">
    <citation type="submission" date="2015-07" db="EMBL/GenBank/DDBJ databases">
        <title>The genome of Dufourea novaeangliae.</title>
        <authorList>
            <person name="Pan H."/>
            <person name="Kapheim K."/>
        </authorList>
    </citation>
    <scope>NUCLEOTIDE SEQUENCE [LARGE SCALE GENOMIC DNA]</scope>
    <source>
        <strain evidence="15">0120121106</strain>
        <tissue evidence="15">Whole body</tissue>
    </source>
</reference>